<dbReference type="STRING" id="1122181.GCA_000382265_00520"/>
<dbReference type="GO" id="GO:0051301">
    <property type="term" value="P:cell division"/>
    <property type="evidence" value="ECO:0007669"/>
    <property type="project" value="UniProtKB-KW"/>
</dbReference>
<name>A0A1Y0EBH8_9RHOB</name>
<keyword evidence="3" id="KW-0131">Cell cycle</keyword>
<feature type="domain" description="SPOR" evidence="2">
    <location>
        <begin position="224"/>
        <end position="309"/>
    </location>
</feature>
<dbReference type="GO" id="GO:0042834">
    <property type="term" value="F:peptidoglycan binding"/>
    <property type="evidence" value="ECO:0007669"/>
    <property type="project" value="InterPro"/>
</dbReference>
<dbReference type="Gene3D" id="3.30.70.1070">
    <property type="entry name" value="Sporulation related repeat"/>
    <property type="match status" value="1"/>
</dbReference>
<proteinExistence type="predicted"/>
<feature type="transmembrane region" description="Helical" evidence="1">
    <location>
        <begin position="20"/>
        <end position="41"/>
    </location>
</feature>
<evidence type="ECO:0000313" key="3">
    <source>
        <dbReference type="EMBL" id="ARU00966.1"/>
    </source>
</evidence>
<dbReference type="InterPro" id="IPR007730">
    <property type="entry name" value="SPOR-like_dom"/>
</dbReference>
<dbReference type="OrthoDB" id="8479416at2"/>
<dbReference type="EMBL" id="CP021431">
    <property type="protein sequence ID" value="ARU00966.1"/>
    <property type="molecule type" value="Genomic_DNA"/>
</dbReference>
<dbReference type="AlphaFoldDB" id="A0A1Y0EBH8"/>
<dbReference type="RefSeq" id="WP_087207371.1">
    <property type="nucleotide sequence ID" value="NZ_CP021431.1"/>
</dbReference>
<dbReference type="InterPro" id="IPR036680">
    <property type="entry name" value="SPOR-like_sf"/>
</dbReference>
<dbReference type="KEGG" id="lvs:LOKVESSMR4R_01652"/>
<organism evidence="3 4">
    <name type="scientific">Yoonia vestfoldensis</name>
    <dbReference type="NCBI Taxonomy" id="245188"/>
    <lineage>
        <taxon>Bacteria</taxon>
        <taxon>Pseudomonadati</taxon>
        <taxon>Pseudomonadota</taxon>
        <taxon>Alphaproteobacteria</taxon>
        <taxon>Rhodobacterales</taxon>
        <taxon>Paracoccaceae</taxon>
        <taxon>Yoonia</taxon>
    </lineage>
</organism>
<keyword evidence="3" id="KW-0132">Cell division</keyword>
<evidence type="ECO:0000259" key="2">
    <source>
        <dbReference type="PROSITE" id="PS51724"/>
    </source>
</evidence>
<dbReference type="Proteomes" id="UP000195273">
    <property type="component" value="Chromosome"/>
</dbReference>
<reference evidence="3 4" key="1">
    <citation type="submission" date="2017-05" db="EMBL/GenBank/DDBJ databases">
        <title>Genome Sequence of Loktanella vestfoldensis Strain SMR4r Isolated from a Culture of the Diatom Skeletonema marinoi.</title>
        <authorList>
            <person name="Topel M."/>
            <person name="Pinder M.I.M."/>
            <person name="Johansson O.N."/>
            <person name="Kourtchenko O."/>
            <person name="Godhe A."/>
            <person name="Clarke A.K."/>
        </authorList>
    </citation>
    <scope>NUCLEOTIDE SEQUENCE [LARGE SCALE GENOMIC DNA]</scope>
    <source>
        <strain evidence="3 4">SMR4r</strain>
    </source>
</reference>
<keyword evidence="1" id="KW-0812">Transmembrane</keyword>
<keyword evidence="1" id="KW-0472">Membrane</keyword>
<evidence type="ECO:0000313" key="4">
    <source>
        <dbReference type="Proteomes" id="UP000195273"/>
    </source>
</evidence>
<dbReference type="SUPFAM" id="SSF110997">
    <property type="entry name" value="Sporulation related repeat"/>
    <property type="match status" value="1"/>
</dbReference>
<keyword evidence="1" id="KW-1133">Transmembrane helix</keyword>
<accession>A0A1Y0EBH8</accession>
<keyword evidence="4" id="KW-1185">Reference proteome</keyword>
<dbReference type="Pfam" id="PF05036">
    <property type="entry name" value="SPOR"/>
    <property type="match status" value="1"/>
</dbReference>
<dbReference type="PROSITE" id="PS51724">
    <property type="entry name" value="SPOR"/>
    <property type="match status" value="1"/>
</dbReference>
<sequence length="309" mass="31845">MATYEQGFPPRSGNGPAQSWTNATGALVSLSLIFGIGYWGYQLIMRDVTGIPVVRAIEGDMRVLPDDPGGDIARHVGLSVNELVAMGEAAAPEDRLVLAPRMPGLAREDLEAVPMASVDDVGEETMQPVALLPDAAALAVPAQNMGATVEDVLAMVTQITAEDAAPAETTVAGRVPVSVPGVALSLRPVLRPASLRTAAAGAAAASPSAPVAATLSEVPVSTASFATGTDLVQLGAFSSPALAAEEWARLAGRFGPLMAGRERVVQVSTQSSGTWYRLRASGFADRDDARRFCAALQAEGAECIAVVVN</sequence>
<evidence type="ECO:0000256" key="1">
    <source>
        <dbReference type="SAM" id="Phobius"/>
    </source>
</evidence>
<protein>
    <submittedName>
        <fullName evidence="3">Cell division protein FtsN</fullName>
    </submittedName>
</protein>
<gene>
    <name evidence="3" type="primary">ftsN</name>
    <name evidence="3" type="ORF">LOKVESSMR4R_01652</name>
</gene>